<gene>
    <name evidence="3" type="ORF">GRI94_04520</name>
    <name evidence="4" type="ORF">GRI94_18610</name>
</gene>
<keyword evidence="2" id="KW-0472">Membrane</keyword>
<reference evidence="4 5" key="1">
    <citation type="submission" date="2019-12" db="EMBL/GenBank/DDBJ databases">
        <title>Genomic-based taxomic classification of the family Erythrobacteraceae.</title>
        <authorList>
            <person name="Xu L."/>
        </authorList>
    </citation>
    <scope>NUCLEOTIDE SEQUENCE [LARGE SCALE GENOMIC DNA]</scope>
    <source>
        <strain evidence="4 5">JCM 16677</strain>
    </source>
</reference>
<evidence type="ECO:0000256" key="2">
    <source>
        <dbReference type="SAM" id="Phobius"/>
    </source>
</evidence>
<keyword evidence="5" id="KW-1185">Reference proteome</keyword>
<keyword evidence="2" id="KW-1133">Transmembrane helix</keyword>
<evidence type="ECO:0000313" key="3">
    <source>
        <dbReference type="EMBL" id="MXP31086.1"/>
    </source>
</evidence>
<feature type="region of interest" description="Disordered" evidence="1">
    <location>
        <begin position="44"/>
        <end position="70"/>
    </location>
</feature>
<name>A0A845AZB3_9SPHN</name>
<feature type="transmembrane region" description="Helical" evidence="2">
    <location>
        <begin position="12"/>
        <end position="37"/>
    </location>
</feature>
<evidence type="ECO:0000313" key="4">
    <source>
        <dbReference type="EMBL" id="MXP33846.1"/>
    </source>
</evidence>
<dbReference type="EMBL" id="WTYE01000001">
    <property type="protein sequence ID" value="MXP33846.1"/>
    <property type="molecule type" value="Genomic_DNA"/>
</dbReference>
<evidence type="ECO:0000256" key="1">
    <source>
        <dbReference type="SAM" id="MobiDB-lite"/>
    </source>
</evidence>
<dbReference type="Proteomes" id="UP000446786">
    <property type="component" value="Unassembled WGS sequence"/>
</dbReference>
<accession>A0A845AZB3</accession>
<dbReference type="EMBL" id="WTYE01000001">
    <property type="protein sequence ID" value="MXP31086.1"/>
    <property type="molecule type" value="Genomic_DNA"/>
</dbReference>
<protein>
    <submittedName>
        <fullName evidence="4">Uncharacterized protein</fullName>
    </submittedName>
</protein>
<dbReference type="AlphaFoldDB" id="A0A845AZB3"/>
<organism evidence="4 5">
    <name type="scientific">Parerythrobacter jejuensis</name>
    <dbReference type="NCBI Taxonomy" id="795812"/>
    <lineage>
        <taxon>Bacteria</taxon>
        <taxon>Pseudomonadati</taxon>
        <taxon>Pseudomonadota</taxon>
        <taxon>Alphaproteobacteria</taxon>
        <taxon>Sphingomonadales</taxon>
        <taxon>Erythrobacteraceae</taxon>
        <taxon>Parerythrobacter</taxon>
    </lineage>
</organism>
<proteinExistence type="predicted"/>
<evidence type="ECO:0000313" key="5">
    <source>
        <dbReference type="Proteomes" id="UP000446786"/>
    </source>
</evidence>
<dbReference type="RefSeq" id="WP_160778561.1">
    <property type="nucleotide sequence ID" value="NZ_BAAAZF010000001.1"/>
</dbReference>
<keyword evidence="2" id="KW-0812">Transmembrane</keyword>
<sequence>MTGESGSRWKTFAVVIGAIAALLTAIGGLLTQIGAFYDEPDAGQGDAPTVMQPNPAPQNTAPVPSSPSQNALADKQALQMAEAQTTRIVDAIRRQDLGPIVALADPPVFLDQGTLVLSKADFRQRLRAMFKRNSGDAPMPRPDRIKAYSIGDARNQGFVAEGDRAISRLNLTNDDLIAIADFDGEAVAFYFRRKSDGIGLAAIWD</sequence>
<comment type="caution">
    <text evidence="4">The sequence shown here is derived from an EMBL/GenBank/DDBJ whole genome shotgun (WGS) entry which is preliminary data.</text>
</comment>
<feature type="compositionally biased region" description="Polar residues" evidence="1">
    <location>
        <begin position="57"/>
        <end position="70"/>
    </location>
</feature>